<feature type="domain" description="Alanine racemase N-terminal" evidence="4">
    <location>
        <begin position="9"/>
        <end position="222"/>
    </location>
</feature>
<accession>A0ABU7U3F6</accession>
<dbReference type="RefSeq" id="WP_394819400.1">
    <property type="nucleotide sequence ID" value="NZ_JAWJZY010000002.1"/>
</dbReference>
<evidence type="ECO:0000259" key="4">
    <source>
        <dbReference type="Pfam" id="PF01168"/>
    </source>
</evidence>
<dbReference type="SUPFAM" id="SSF51419">
    <property type="entry name" value="PLP-binding barrel"/>
    <property type="match status" value="1"/>
</dbReference>
<dbReference type="InterPro" id="IPR029066">
    <property type="entry name" value="PLP-binding_barrel"/>
</dbReference>
<evidence type="ECO:0000313" key="5">
    <source>
        <dbReference type="EMBL" id="MEE8658476.1"/>
    </source>
</evidence>
<evidence type="ECO:0000313" key="6">
    <source>
        <dbReference type="Proteomes" id="UP001312908"/>
    </source>
</evidence>
<comment type="function">
    <text evidence="2">Pyridoxal 5'-phosphate (PLP)-binding protein, which is involved in PLP homeostasis.</text>
</comment>
<dbReference type="CDD" id="cd00635">
    <property type="entry name" value="PLPDE_III_YBL036c_like"/>
    <property type="match status" value="1"/>
</dbReference>
<dbReference type="InterPro" id="IPR011078">
    <property type="entry name" value="PyrdxlP_homeostasis"/>
</dbReference>
<dbReference type="NCBIfam" id="TIGR00044">
    <property type="entry name" value="YggS family pyridoxal phosphate-dependent enzyme"/>
    <property type="match status" value="1"/>
</dbReference>
<sequence>MTGLAIAESLNAIRERMRVACTRAARPEGAVRLVAVSKFHPQDAVLAALGAGQYVFGENRVQEARAKFPPLRSRFPDLQLHMIGTLQTNKARDACRMADVIETLDRPALADAIARAADQEGRLPRLLVQVNTGGEPQKSGIGRDAADAFIESCRQRFGAQLVGVMGIPPEKDDPIPHFTYLASLAARHDLPEISMGMSNDFEAAIDCGATLIRVGTAIFGQRASQPPAT</sequence>
<dbReference type="Proteomes" id="UP001312908">
    <property type="component" value="Unassembled WGS sequence"/>
</dbReference>
<gene>
    <name evidence="5" type="ORF">DOFOFD_05575</name>
</gene>
<comment type="similarity">
    <text evidence="2 3">Belongs to the pyridoxal phosphate-binding protein YggS/PROSC family.</text>
</comment>
<protein>
    <recommendedName>
        <fullName evidence="2">Pyridoxal phosphate homeostasis protein</fullName>
        <shortName evidence="2">PLP homeostasis protein</shortName>
    </recommendedName>
</protein>
<dbReference type="PANTHER" id="PTHR10146:SF14">
    <property type="entry name" value="PYRIDOXAL PHOSPHATE HOMEOSTASIS PROTEIN"/>
    <property type="match status" value="1"/>
</dbReference>
<keyword evidence="6" id="KW-1185">Reference proteome</keyword>
<dbReference type="EMBL" id="JAWJZY010000002">
    <property type="protein sequence ID" value="MEE8658476.1"/>
    <property type="molecule type" value="Genomic_DNA"/>
</dbReference>
<dbReference type="HAMAP" id="MF_02087">
    <property type="entry name" value="PLP_homeostasis"/>
    <property type="match status" value="1"/>
</dbReference>
<evidence type="ECO:0000256" key="3">
    <source>
        <dbReference type="RuleBase" id="RU004514"/>
    </source>
</evidence>
<evidence type="ECO:0000256" key="1">
    <source>
        <dbReference type="ARBA" id="ARBA00022898"/>
    </source>
</evidence>
<dbReference type="InterPro" id="IPR001608">
    <property type="entry name" value="Ala_racemase_N"/>
</dbReference>
<dbReference type="Pfam" id="PF01168">
    <property type="entry name" value="Ala_racemase_N"/>
    <property type="match status" value="1"/>
</dbReference>
<evidence type="ECO:0000256" key="2">
    <source>
        <dbReference type="HAMAP-Rule" id="MF_02087"/>
    </source>
</evidence>
<dbReference type="PIRSF" id="PIRSF004848">
    <property type="entry name" value="YBL036c_PLPDEIII"/>
    <property type="match status" value="1"/>
</dbReference>
<name>A0ABU7U3F6_9PROT</name>
<proteinExistence type="inferred from homology"/>
<feature type="modified residue" description="N6-(pyridoxal phosphate)lysine" evidence="2">
    <location>
        <position position="38"/>
    </location>
</feature>
<organism evidence="5 6">
    <name type="scientific">Sorlinia euscelidii</name>
    <dbReference type="NCBI Taxonomy" id="3081148"/>
    <lineage>
        <taxon>Bacteria</taxon>
        <taxon>Pseudomonadati</taxon>
        <taxon>Pseudomonadota</taxon>
        <taxon>Alphaproteobacteria</taxon>
        <taxon>Acetobacterales</taxon>
        <taxon>Acetobacteraceae</taxon>
        <taxon>Sorlinia</taxon>
    </lineage>
</organism>
<keyword evidence="1 2" id="KW-0663">Pyridoxal phosphate</keyword>
<dbReference type="Gene3D" id="3.20.20.10">
    <property type="entry name" value="Alanine racemase"/>
    <property type="match status" value="1"/>
</dbReference>
<comment type="caution">
    <text evidence="5">The sequence shown here is derived from an EMBL/GenBank/DDBJ whole genome shotgun (WGS) entry which is preliminary data.</text>
</comment>
<reference evidence="5 6" key="1">
    <citation type="submission" date="2023-10" db="EMBL/GenBank/DDBJ databases">
        <title>Sorlinia euscelidii gen. nov., sp. nov., an acetic acid bacteria isolated from the gut of Euscelidius variegatus emitter.</title>
        <authorList>
            <person name="Michoud G."/>
            <person name="Marasco R."/>
            <person name="Seferji K."/>
            <person name="Gonella E."/>
            <person name="Garuglieri E."/>
            <person name="Alma A."/>
            <person name="Mapelli F."/>
            <person name="Borin S."/>
            <person name="Daffonchio D."/>
            <person name="Crotti E."/>
        </authorList>
    </citation>
    <scope>NUCLEOTIDE SEQUENCE [LARGE SCALE GENOMIC DNA]</scope>
    <source>
        <strain evidence="5 6">EV16P</strain>
    </source>
</reference>
<dbReference type="PANTHER" id="PTHR10146">
    <property type="entry name" value="PROLINE SYNTHETASE CO-TRANSCRIBED BACTERIAL HOMOLOG PROTEIN"/>
    <property type="match status" value="1"/>
</dbReference>